<comment type="subcellular location">
    <subcellularLocation>
        <location evidence="1">Cell projection</location>
        <location evidence="1">Cilium</location>
        <location evidence="1">Flagellum</location>
    </subcellularLocation>
    <subcellularLocation>
        <location evidence="2">Cytoplasm</location>
        <location evidence="2">Cytoskeleton</location>
    </subcellularLocation>
</comment>
<dbReference type="GO" id="GO:0031514">
    <property type="term" value="C:motile cilium"/>
    <property type="evidence" value="ECO:0007669"/>
    <property type="project" value="UniProtKB-SubCell"/>
</dbReference>
<dbReference type="CTD" id="104346"/>
<keyword evidence="9" id="KW-0969">Cilium</keyword>
<dbReference type="GO" id="GO:0005794">
    <property type="term" value="C:Golgi apparatus"/>
    <property type="evidence" value="ECO:0007669"/>
    <property type="project" value="TreeGrafter"/>
</dbReference>
<keyword evidence="10" id="KW-0206">Cytoskeleton</keyword>
<name>A0A8B8GHR7_9HEMI</name>
<evidence type="ECO:0000256" key="6">
    <source>
        <dbReference type="ARBA" id="ARBA00022701"/>
    </source>
</evidence>
<dbReference type="GO" id="GO:0031267">
    <property type="term" value="F:small GTPase binding"/>
    <property type="evidence" value="ECO:0007669"/>
    <property type="project" value="InterPro"/>
</dbReference>
<evidence type="ECO:0000256" key="3">
    <source>
        <dbReference type="ARBA" id="ARBA00009859"/>
    </source>
</evidence>
<keyword evidence="8 13" id="KW-0175">Coiled coil</keyword>
<dbReference type="OrthoDB" id="275583at2759"/>
<evidence type="ECO:0000256" key="1">
    <source>
        <dbReference type="ARBA" id="ARBA00004230"/>
    </source>
</evidence>
<dbReference type="InterPro" id="IPR039308">
    <property type="entry name" value="GAS8"/>
</dbReference>
<keyword evidence="15" id="KW-1185">Reference proteome</keyword>
<feature type="domain" description="Growth arrest-specific protein 8" evidence="14">
    <location>
        <begin position="246"/>
        <end position="431"/>
    </location>
</feature>
<evidence type="ECO:0000256" key="8">
    <source>
        <dbReference type="ARBA" id="ARBA00023054"/>
    </source>
</evidence>
<sequence>MSVASLFTRTICAVGNLIKTNLKMAPKKKSKGSKGGRSSAGIVDGVSMAEMSREQLEGFASRMKKELEREREERNFFQLERDKVLTFWEITRHELEENRASLRNKDREIEDIEEKHQDEIKVYKQKLKLLMYEQHVHLSEVQAENIVSLKIANDEHIKEEEELVKENDTLKQEIVEINMRHIEEINNIRLEHARVMRELKDRFIVDCQVIESKYQKRMEDLRNRMNLKNKVEVAETEARKNKRIAEIIEDHNNAFNNLKEHYNDITVNNLTLIASLKENLLELKEDKQRAEMDLKEVTKENESLKGPLAEARNTVEELTQKMENYHKDKQRLMVLTKRLKHSAEKYKDLQMQADLDAMHDEHSDGLVRLQMEHGKKLMGIEHRLRRARETIEEKDAQIARLMGAASADTSIAMAMNAKTEALLAKKNKQIERAWNDLKAVTDKHNELCKRFAATLQDHGIQQHDVFELVPVDRHEYFEGA</sequence>
<dbReference type="Proteomes" id="UP000694846">
    <property type="component" value="Unplaced"/>
</dbReference>
<dbReference type="InterPro" id="IPR025593">
    <property type="entry name" value="GAS8_dom"/>
</dbReference>
<keyword evidence="5" id="KW-0963">Cytoplasm</keyword>
<keyword evidence="6" id="KW-0493">Microtubule</keyword>
<dbReference type="GO" id="GO:0008017">
    <property type="term" value="F:microtubule binding"/>
    <property type="evidence" value="ECO:0007669"/>
    <property type="project" value="InterPro"/>
</dbReference>
<comment type="similarity">
    <text evidence="3">Belongs to the DRC4 family.</text>
</comment>
<gene>
    <name evidence="16" type="primary">LOC112692110</name>
</gene>
<evidence type="ECO:0000256" key="5">
    <source>
        <dbReference type="ARBA" id="ARBA00022490"/>
    </source>
</evidence>
<keyword evidence="7" id="KW-0282">Flagellum</keyword>
<dbReference type="GO" id="GO:0048870">
    <property type="term" value="P:cell motility"/>
    <property type="evidence" value="ECO:0007669"/>
    <property type="project" value="InterPro"/>
</dbReference>
<proteinExistence type="inferred from homology"/>
<evidence type="ECO:0000256" key="7">
    <source>
        <dbReference type="ARBA" id="ARBA00022846"/>
    </source>
</evidence>
<dbReference type="PANTHER" id="PTHR31543">
    <property type="entry name" value="DYNEIN REGULATORY COMPLEX SUBUNIT 4"/>
    <property type="match status" value="1"/>
</dbReference>
<reference evidence="16" key="1">
    <citation type="submission" date="2025-08" db="UniProtKB">
        <authorList>
            <consortium name="RefSeq"/>
        </authorList>
    </citation>
    <scope>IDENTIFICATION</scope>
    <source>
        <tissue evidence="16">Whole body</tissue>
    </source>
</reference>
<evidence type="ECO:0000256" key="9">
    <source>
        <dbReference type="ARBA" id="ARBA00023069"/>
    </source>
</evidence>
<dbReference type="GO" id="GO:0005874">
    <property type="term" value="C:microtubule"/>
    <property type="evidence" value="ECO:0007669"/>
    <property type="project" value="UniProtKB-KW"/>
</dbReference>
<feature type="coiled-coil region" evidence="13">
    <location>
        <begin position="377"/>
        <end position="404"/>
    </location>
</feature>
<evidence type="ECO:0000256" key="11">
    <source>
        <dbReference type="ARBA" id="ARBA00023273"/>
    </source>
</evidence>
<evidence type="ECO:0000256" key="2">
    <source>
        <dbReference type="ARBA" id="ARBA00004245"/>
    </source>
</evidence>
<protein>
    <recommendedName>
        <fullName evidence="4">Dynein regulatory complex subunit 4</fullName>
    </recommendedName>
    <alternativeName>
        <fullName evidence="12">Growth arrest-specific protein 8</fullName>
    </alternativeName>
</protein>
<evidence type="ECO:0000256" key="13">
    <source>
        <dbReference type="SAM" id="Coils"/>
    </source>
</evidence>
<dbReference type="PANTHER" id="PTHR31543:SF0">
    <property type="entry name" value="DYNEIN REGULATORY COMPLEX SUBUNIT 4"/>
    <property type="match status" value="1"/>
</dbReference>
<feature type="coiled-coil region" evidence="13">
    <location>
        <begin position="153"/>
        <end position="180"/>
    </location>
</feature>
<accession>A0A8B8GHR7</accession>
<keyword evidence="11" id="KW-0966">Cell projection</keyword>
<dbReference type="GeneID" id="112692110"/>
<evidence type="ECO:0000256" key="4">
    <source>
        <dbReference type="ARBA" id="ARBA00021301"/>
    </source>
</evidence>
<evidence type="ECO:0000259" key="14">
    <source>
        <dbReference type="Pfam" id="PF13851"/>
    </source>
</evidence>
<organism evidence="15 16">
    <name type="scientific">Sipha flava</name>
    <name type="common">yellow sugarcane aphid</name>
    <dbReference type="NCBI Taxonomy" id="143950"/>
    <lineage>
        <taxon>Eukaryota</taxon>
        <taxon>Metazoa</taxon>
        <taxon>Ecdysozoa</taxon>
        <taxon>Arthropoda</taxon>
        <taxon>Hexapoda</taxon>
        <taxon>Insecta</taxon>
        <taxon>Pterygota</taxon>
        <taxon>Neoptera</taxon>
        <taxon>Paraneoptera</taxon>
        <taxon>Hemiptera</taxon>
        <taxon>Sternorrhyncha</taxon>
        <taxon>Aphidomorpha</taxon>
        <taxon>Aphidoidea</taxon>
        <taxon>Aphididae</taxon>
        <taxon>Sipha</taxon>
    </lineage>
</organism>
<dbReference type="AlphaFoldDB" id="A0A8B8GHR7"/>
<evidence type="ECO:0000256" key="12">
    <source>
        <dbReference type="ARBA" id="ARBA00031568"/>
    </source>
</evidence>
<evidence type="ECO:0000313" key="15">
    <source>
        <dbReference type="Proteomes" id="UP000694846"/>
    </source>
</evidence>
<dbReference type="RefSeq" id="XP_025422450.1">
    <property type="nucleotide sequence ID" value="XM_025566665.1"/>
</dbReference>
<feature type="coiled-coil region" evidence="13">
    <location>
        <begin position="53"/>
        <end position="122"/>
    </location>
</feature>
<feature type="coiled-coil region" evidence="13">
    <location>
        <begin position="273"/>
        <end position="335"/>
    </location>
</feature>
<dbReference type="Pfam" id="PF13851">
    <property type="entry name" value="GAS"/>
    <property type="match status" value="1"/>
</dbReference>
<evidence type="ECO:0000256" key="10">
    <source>
        <dbReference type="ARBA" id="ARBA00023212"/>
    </source>
</evidence>
<evidence type="ECO:0000313" key="16">
    <source>
        <dbReference type="RefSeq" id="XP_025422450.1"/>
    </source>
</evidence>